<dbReference type="InterPro" id="IPR007914">
    <property type="entry name" value="UPF0193"/>
</dbReference>
<dbReference type="Pfam" id="PF05250">
    <property type="entry name" value="UPF0193"/>
    <property type="match status" value="1"/>
</dbReference>
<proteinExistence type="predicted"/>
<name>A0A7R9A045_9CRUS</name>
<dbReference type="Proteomes" id="UP000677054">
    <property type="component" value="Unassembled WGS sequence"/>
</dbReference>
<dbReference type="EMBL" id="LR899909">
    <property type="protein sequence ID" value="CAD7243251.1"/>
    <property type="molecule type" value="Genomic_DNA"/>
</dbReference>
<evidence type="ECO:0000313" key="2">
    <source>
        <dbReference type="Proteomes" id="UP000677054"/>
    </source>
</evidence>
<organism evidence="1">
    <name type="scientific">Darwinula stevensoni</name>
    <dbReference type="NCBI Taxonomy" id="69355"/>
    <lineage>
        <taxon>Eukaryota</taxon>
        <taxon>Metazoa</taxon>
        <taxon>Ecdysozoa</taxon>
        <taxon>Arthropoda</taxon>
        <taxon>Crustacea</taxon>
        <taxon>Oligostraca</taxon>
        <taxon>Ostracoda</taxon>
        <taxon>Podocopa</taxon>
        <taxon>Podocopida</taxon>
        <taxon>Darwinulocopina</taxon>
        <taxon>Darwinuloidea</taxon>
        <taxon>Darwinulidae</taxon>
        <taxon>Darwinula</taxon>
    </lineage>
</organism>
<gene>
    <name evidence="1" type="ORF">DSTB1V02_LOCUS3179</name>
</gene>
<keyword evidence="2" id="KW-1185">Reference proteome</keyword>
<accession>A0A7R9A045</accession>
<dbReference type="EMBL" id="CAJPEV010000392">
    <property type="protein sequence ID" value="CAG0884809.1"/>
    <property type="molecule type" value="Genomic_DNA"/>
</dbReference>
<evidence type="ECO:0000313" key="1">
    <source>
        <dbReference type="EMBL" id="CAD7243251.1"/>
    </source>
</evidence>
<reference evidence="1" key="1">
    <citation type="submission" date="2020-11" db="EMBL/GenBank/DDBJ databases">
        <authorList>
            <person name="Tran Van P."/>
        </authorList>
    </citation>
    <scope>NUCLEOTIDE SEQUENCE</scope>
</reference>
<protein>
    <submittedName>
        <fullName evidence="1">Uncharacterized protein</fullName>
    </submittedName>
</protein>
<sequence>MDREDGAFWRFMAKKPRTAFDNPKPTYSVATRDLLETLMKEARLSQLQRKRLLSPSSESTPTVRVPVDVKRPAPVKTKQTRKRPLTAIVKSGVLEREQFNPRNATKGRDPGEKERLQDIMAYGRPLKPENSELLGLEMTIRYEKGPDKPRMEEAGIQQHLISCHKTGYFQQGFSWEGAETSQLRKLSNVPSVFLL</sequence>
<dbReference type="AlphaFoldDB" id="A0A7R9A045"/>
<dbReference type="OrthoDB" id="10262032at2759"/>